<feature type="compositionally biased region" description="Basic and acidic residues" evidence="1">
    <location>
        <begin position="414"/>
        <end position="426"/>
    </location>
</feature>
<comment type="caution">
    <text evidence="2">The sequence shown here is derived from an EMBL/GenBank/DDBJ whole genome shotgun (WGS) entry which is preliminary data.</text>
</comment>
<accession>A0A9P9FVT9</accession>
<feature type="compositionally biased region" description="Acidic residues" evidence="1">
    <location>
        <begin position="446"/>
        <end position="457"/>
    </location>
</feature>
<dbReference type="EMBL" id="JAGMUX010000029">
    <property type="protein sequence ID" value="KAH7216863.1"/>
    <property type="molecule type" value="Genomic_DNA"/>
</dbReference>
<dbReference type="RefSeq" id="XP_046041844.1">
    <property type="nucleotide sequence ID" value="XM_046198240.1"/>
</dbReference>
<dbReference type="GeneID" id="70228194"/>
<evidence type="ECO:0000313" key="3">
    <source>
        <dbReference type="Proteomes" id="UP000720189"/>
    </source>
</evidence>
<gene>
    <name evidence="2" type="ORF">BKA55DRAFT_681170</name>
</gene>
<evidence type="ECO:0000313" key="2">
    <source>
        <dbReference type="EMBL" id="KAH7216863.1"/>
    </source>
</evidence>
<dbReference type="Proteomes" id="UP000720189">
    <property type="component" value="Unassembled WGS sequence"/>
</dbReference>
<feature type="region of interest" description="Disordered" evidence="1">
    <location>
        <begin position="215"/>
        <end position="237"/>
    </location>
</feature>
<sequence>MLEKLLEIIILTFQILSTFSQDALSSLYLTHWIYSSVPVLVGLCSSILKIKRESSESRARIREVTVTDEEAQAAEAIVRARWSEVIVTEELKSRRQLYERVGVRGSISRCSSRSAEGGLRGERDGKLYLQMKMETSVRTVRGITLNLQCRDAFVYNLGLRLDLVVLLVIPGKLLALPPPALNFTLVHSPARIRRRHNSIEGFFLFSFHFPPASASSPFNPQRQQHLPSSTKEEKEKKVSIKRCQDPASITEILHPKTTAGSGRVSLLCSEQFTYVDKNGRTEMKDRLCYILQKELQDANEPLVYAFLERNRGLNMFQSTTSSNGIHVQKILDHAPKDVPHPDRFLVQLQGRRKSEAEWRPVEQVHIYHATDIALYCCKNNITLNPNCDYDFEPTSNPDIWPDEYIIMQSFKKSEEETKQAAEEAKSVVEGSNNETEHEIIIISDDNSGDQGDDEMGD</sequence>
<reference evidence="2" key="1">
    <citation type="journal article" date="2021" name="Nat. Commun.">
        <title>Genetic determinants of endophytism in the Arabidopsis root mycobiome.</title>
        <authorList>
            <person name="Mesny F."/>
            <person name="Miyauchi S."/>
            <person name="Thiergart T."/>
            <person name="Pickel B."/>
            <person name="Atanasova L."/>
            <person name="Karlsson M."/>
            <person name="Huettel B."/>
            <person name="Barry K.W."/>
            <person name="Haridas S."/>
            <person name="Chen C."/>
            <person name="Bauer D."/>
            <person name="Andreopoulos W."/>
            <person name="Pangilinan J."/>
            <person name="LaButti K."/>
            <person name="Riley R."/>
            <person name="Lipzen A."/>
            <person name="Clum A."/>
            <person name="Drula E."/>
            <person name="Henrissat B."/>
            <person name="Kohler A."/>
            <person name="Grigoriev I.V."/>
            <person name="Martin F.M."/>
            <person name="Hacquard S."/>
        </authorList>
    </citation>
    <scope>NUCLEOTIDE SEQUENCE</scope>
    <source>
        <strain evidence="2">MPI-CAGE-AT-0023</strain>
    </source>
</reference>
<evidence type="ECO:0000256" key="1">
    <source>
        <dbReference type="SAM" id="MobiDB-lite"/>
    </source>
</evidence>
<dbReference type="AlphaFoldDB" id="A0A9P9FVT9"/>
<feature type="region of interest" description="Disordered" evidence="1">
    <location>
        <begin position="414"/>
        <end position="457"/>
    </location>
</feature>
<keyword evidence="3" id="KW-1185">Reference proteome</keyword>
<protein>
    <submittedName>
        <fullName evidence="2">Uncharacterized protein</fullName>
    </submittedName>
</protein>
<name>A0A9P9FVT9_FUSRE</name>
<organism evidence="2 3">
    <name type="scientific">Fusarium redolens</name>
    <dbReference type="NCBI Taxonomy" id="48865"/>
    <lineage>
        <taxon>Eukaryota</taxon>
        <taxon>Fungi</taxon>
        <taxon>Dikarya</taxon>
        <taxon>Ascomycota</taxon>
        <taxon>Pezizomycotina</taxon>
        <taxon>Sordariomycetes</taxon>
        <taxon>Hypocreomycetidae</taxon>
        <taxon>Hypocreales</taxon>
        <taxon>Nectriaceae</taxon>
        <taxon>Fusarium</taxon>
        <taxon>Fusarium redolens species complex</taxon>
    </lineage>
</organism>
<proteinExistence type="predicted"/>